<accession>A0A1L7XJV8</accession>
<gene>
    <name evidence="2" type="ORF">PAC_15198</name>
</gene>
<evidence type="ECO:0000313" key="3">
    <source>
        <dbReference type="Proteomes" id="UP000184330"/>
    </source>
</evidence>
<proteinExistence type="predicted"/>
<sequence>MPSSGDEQKAVTALSGRNFSKPSQFQAIISQATSTSPASPTSPSQVPLTSPTLDHTISAKAPPTAHPLTPPTHKAPSPEITPTTSTSIRSATPRPITPTSSRATAQGASRSIPPPTPTPINFVPLLPTETVHWSAPPASSKSTTTKPAALDDIPIISAPSEPASSEPSSDESVSLDDDESILQTTEDQPPASLVKKIFAFLRSLGKLAKPKENSRSKARVTSALNLIQSLSKGETESHKRLKNKQLVKTTLTGLEYKQLLLRVDRDQSLRGYFNDKFRYDYTHKDNEFVIRMPKEIHEYVGEKIGVRIGSQLERFQEGAFSKKTAELAKSIKPRGSAEIKFPTRFNEDSDTKSPDKSYKHKECKYPGLVIEIAWSQEQKPLSMLADRYFQKSEGGIQTVIGVNLEYNPKIGRPGRKVKPATFWIWHMDSSKEGLIKAGLPKTEEFRDENKKPIDGIVLQLPLTDFVCRKIALLFPDVKDEIRITSRELCEALADGEEEMRDRLEQSTARQGSRRSKRLQELKAPNNA</sequence>
<dbReference type="AlphaFoldDB" id="A0A1L7XJV8"/>
<keyword evidence="3" id="KW-1185">Reference proteome</keyword>
<reference evidence="2 3" key="1">
    <citation type="submission" date="2016-03" db="EMBL/GenBank/DDBJ databases">
        <authorList>
            <person name="Ploux O."/>
        </authorList>
    </citation>
    <scope>NUCLEOTIDE SEQUENCE [LARGE SCALE GENOMIC DNA]</scope>
    <source>
        <strain evidence="2 3">UAMH 11012</strain>
    </source>
</reference>
<feature type="region of interest" description="Disordered" evidence="1">
    <location>
        <begin position="496"/>
        <end position="527"/>
    </location>
</feature>
<name>A0A1L7XJV8_9HELO</name>
<feature type="region of interest" description="Disordered" evidence="1">
    <location>
        <begin position="1"/>
        <end position="124"/>
    </location>
</feature>
<feature type="compositionally biased region" description="Polar residues" evidence="1">
    <location>
        <begin position="15"/>
        <end position="26"/>
    </location>
</feature>
<dbReference type="OrthoDB" id="3485856at2759"/>
<feature type="compositionally biased region" description="Low complexity" evidence="1">
    <location>
        <begin position="27"/>
        <end position="45"/>
    </location>
</feature>
<evidence type="ECO:0000313" key="2">
    <source>
        <dbReference type="EMBL" id="CZR65298.1"/>
    </source>
</evidence>
<feature type="compositionally biased region" description="Polar residues" evidence="1">
    <location>
        <begin position="46"/>
        <end position="55"/>
    </location>
</feature>
<feature type="compositionally biased region" description="Low complexity" evidence="1">
    <location>
        <begin position="71"/>
        <end position="94"/>
    </location>
</feature>
<feature type="compositionally biased region" description="Polar residues" evidence="1">
    <location>
        <begin position="97"/>
        <end position="109"/>
    </location>
</feature>
<protein>
    <submittedName>
        <fullName evidence="2">Uncharacterized protein</fullName>
    </submittedName>
</protein>
<organism evidence="2 3">
    <name type="scientific">Phialocephala subalpina</name>
    <dbReference type="NCBI Taxonomy" id="576137"/>
    <lineage>
        <taxon>Eukaryota</taxon>
        <taxon>Fungi</taxon>
        <taxon>Dikarya</taxon>
        <taxon>Ascomycota</taxon>
        <taxon>Pezizomycotina</taxon>
        <taxon>Leotiomycetes</taxon>
        <taxon>Helotiales</taxon>
        <taxon>Mollisiaceae</taxon>
        <taxon>Phialocephala</taxon>
        <taxon>Phialocephala fortinii species complex</taxon>
    </lineage>
</organism>
<dbReference type="Proteomes" id="UP000184330">
    <property type="component" value="Unassembled WGS sequence"/>
</dbReference>
<feature type="region of interest" description="Disordered" evidence="1">
    <location>
        <begin position="156"/>
        <end position="187"/>
    </location>
</feature>
<evidence type="ECO:0000256" key="1">
    <source>
        <dbReference type="SAM" id="MobiDB-lite"/>
    </source>
</evidence>
<dbReference type="EMBL" id="FJOG01000030">
    <property type="protein sequence ID" value="CZR65298.1"/>
    <property type="molecule type" value="Genomic_DNA"/>
</dbReference>
<feature type="compositionally biased region" description="Low complexity" evidence="1">
    <location>
        <begin position="156"/>
        <end position="172"/>
    </location>
</feature>